<dbReference type="EMBL" id="UOFI01000140">
    <property type="protein sequence ID" value="VAW69014.1"/>
    <property type="molecule type" value="Genomic_DNA"/>
</dbReference>
<dbReference type="Gene3D" id="3.40.390.10">
    <property type="entry name" value="Collagenase (Catalytic Domain)"/>
    <property type="match status" value="1"/>
</dbReference>
<dbReference type="CDD" id="cd06456">
    <property type="entry name" value="M3A_DCP"/>
    <property type="match status" value="1"/>
</dbReference>
<sequence>MKSVLLDIKNLPEFSKIKVEDIEPVIESIIKENNKKLDALLNETPAIEWQVLNSELEKMDNLLSRAWSPVSHMNSVVNSDELRKAYDNCLPKLSTYHTERSQNIELYKAYDCIKSDKAFNDLDKAQKTLIENTLLQFKLNGVSLEEQKKQAFKHLENKLSSLKSKFEQNVLDATQAFRIHIEEKSELSGLPDYAKDSARQVASEEGLKGWLFTLDAPSYISVMTYSDIRKFREEMYTAFTTRASAKGPNAGEFDNTQIIEDILTAQMEQAKILGFKNYAEVSIATKMAQTTDDVLTFLNNLVEKSRSQAEKEFSALKSFAKKTCKIETLEAWDIMYVSEKLKQKEYGISQEELKPYFPANKVIQGLFNIVNRLYGISIKEKKNIDVWHSDVLFYEIYDEENNLRGQFYLDLYARNNKRGGAWMDECIGRMIVEDEIQLPVAYLTCNLTPPLGDQAALLTHNEVTTLFHEFGHGLQHMLTTVDSLAVSGISGVEWDAVELPSQFMENWCWEKQGLELITSHVDTGEALPDALFEKLLKAKNFQSAMIMVRQLEFALFDFRLHMEYATEQFESVQALLDEVRAQVAVIIPPEFNQFQQGFTHIFSGGYAAGYYSYKWAEVLSADAFSKFEENGIFDKKTGQDFMQSILEPGGSEKAMDLFRRFRGREPEINALLKHSGLVAC</sequence>
<dbReference type="FunFam" id="3.40.390.10:FF:000009">
    <property type="entry name" value="Oligopeptidase A"/>
    <property type="match status" value="1"/>
</dbReference>
<feature type="domain" description="Oligopeptidase A N-terminal" evidence="11">
    <location>
        <begin position="27"/>
        <end position="149"/>
    </location>
</feature>
<evidence type="ECO:0000256" key="6">
    <source>
        <dbReference type="ARBA" id="ARBA00022833"/>
    </source>
</evidence>
<dbReference type="GO" id="GO:0006508">
    <property type="term" value="P:proteolysis"/>
    <property type="evidence" value="ECO:0007669"/>
    <property type="project" value="UniProtKB-KW"/>
</dbReference>
<feature type="domain" description="Peptidase M3A/M3B catalytic" evidence="10">
    <location>
        <begin position="222"/>
        <end position="676"/>
    </location>
</feature>
<keyword evidence="6" id="KW-0862">Zinc</keyword>
<keyword evidence="4" id="KW-0479">Metal-binding</keyword>
<evidence type="ECO:0000313" key="12">
    <source>
        <dbReference type="EMBL" id="VAW69014.1"/>
    </source>
</evidence>
<dbReference type="GO" id="GO:0005829">
    <property type="term" value="C:cytosol"/>
    <property type="evidence" value="ECO:0007669"/>
    <property type="project" value="UniProtKB-ARBA"/>
</dbReference>
<dbReference type="Pfam" id="PF19310">
    <property type="entry name" value="TOP_N"/>
    <property type="match status" value="1"/>
</dbReference>
<evidence type="ECO:0000256" key="2">
    <source>
        <dbReference type="ARBA" id="ARBA00006040"/>
    </source>
</evidence>
<comment type="catalytic activity">
    <reaction evidence="8">
        <text>Hydrolysis of oligopeptides, with broad specificity. Gly or Ala commonly occur as P1 or P1' residues, but more distant residues are also important, as is shown by the fact that Z-Gly-Pro-Gly-|-Gly-Pro-Ala is cleaved, but not Z-(Gly)(5).</text>
        <dbReference type="EC" id="3.4.24.70"/>
    </reaction>
</comment>
<dbReference type="SUPFAM" id="SSF55486">
    <property type="entry name" value="Metalloproteases ('zincins'), catalytic domain"/>
    <property type="match status" value="1"/>
</dbReference>
<accession>A0A3B0YJF8</accession>
<comment type="similarity">
    <text evidence="2">Belongs to the peptidase M3 family.</text>
</comment>
<dbReference type="AlphaFoldDB" id="A0A3B0YJF8"/>
<evidence type="ECO:0000256" key="3">
    <source>
        <dbReference type="ARBA" id="ARBA00022670"/>
    </source>
</evidence>
<dbReference type="InterPro" id="IPR045090">
    <property type="entry name" value="Pept_M3A_M3B"/>
</dbReference>
<dbReference type="InterPro" id="IPR001567">
    <property type="entry name" value="Pept_M3A_M3B_dom"/>
</dbReference>
<keyword evidence="7" id="KW-0482">Metalloprotease</keyword>
<dbReference type="InterPro" id="IPR034005">
    <property type="entry name" value="M3A_DCP"/>
</dbReference>
<dbReference type="EC" id="3.4.24.70" evidence="9"/>
<evidence type="ECO:0000256" key="5">
    <source>
        <dbReference type="ARBA" id="ARBA00022801"/>
    </source>
</evidence>
<dbReference type="InterPro" id="IPR024080">
    <property type="entry name" value="Neurolysin/TOP_N"/>
</dbReference>
<name>A0A3B0YJF8_9ZZZZ</name>
<gene>
    <name evidence="12" type="ORF">MNBD_GAMMA09-1970</name>
</gene>
<evidence type="ECO:0000256" key="7">
    <source>
        <dbReference type="ARBA" id="ARBA00023049"/>
    </source>
</evidence>
<dbReference type="PANTHER" id="PTHR43660:SF1">
    <property type="entry name" value="DIPEPTIDYL CARBOXYPEPTIDASE"/>
    <property type="match status" value="1"/>
</dbReference>
<protein>
    <recommendedName>
        <fullName evidence="9">oligopeptidase A</fullName>
        <ecNumber evidence="9">3.4.24.70</ecNumber>
    </recommendedName>
</protein>
<keyword evidence="3" id="KW-0645">Protease</keyword>
<keyword evidence="5 12" id="KW-0378">Hydrolase</keyword>
<reference evidence="12" key="1">
    <citation type="submission" date="2018-06" db="EMBL/GenBank/DDBJ databases">
        <authorList>
            <person name="Zhirakovskaya E."/>
        </authorList>
    </citation>
    <scope>NUCLEOTIDE SEQUENCE</scope>
</reference>
<dbReference type="GO" id="GO:0046872">
    <property type="term" value="F:metal ion binding"/>
    <property type="evidence" value="ECO:0007669"/>
    <property type="project" value="UniProtKB-KW"/>
</dbReference>
<proteinExistence type="inferred from homology"/>
<dbReference type="Pfam" id="PF01432">
    <property type="entry name" value="Peptidase_M3"/>
    <property type="match status" value="1"/>
</dbReference>
<organism evidence="12">
    <name type="scientific">hydrothermal vent metagenome</name>
    <dbReference type="NCBI Taxonomy" id="652676"/>
    <lineage>
        <taxon>unclassified sequences</taxon>
        <taxon>metagenomes</taxon>
        <taxon>ecological metagenomes</taxon>
    </lineage>
</organism>
<evidence type="ECO:0000259" key="11">
    <source>
        <dbReference type="Pfam" id="PF19310"/>
    </source>
</evidence>
<dbReference type="PANTHER" id="PTHR43660">
    <property type="entry name" value="DIPEPTIDYL CARBOXYPEPTIDASE"/>
    <property type="match status" value="1"/>
</dbReference>
<evidence type="ECO:0000259" key="10">
    <source>
        <dbReference type="Pfam" id="PF01432"/>
    </source>
</evidence>
<dbReference type="InterPro" id="IPR024077">
    <property type="entry name" value="Neurolysin/TOP_dom2"/>
</dbReference>
<evidence type="ECO:0000256" key="9">
    <source>
        <dbReference type="ARBA" id="ARBA00026100"/>
    </source>
</evidence>
<dbReference type="GO" id="GO:0004222">
    <property type="term" value="F:metalloendopeptidase activity"/>
    <property type="evidence" value="ECO:0007669"/>
    <property type="project" value="UniProtKB-EC"/>
</dbReference>
<evidence type="ECO:0000256" key="4">
    <source>
        <dbReference type="ARBA" id="ARBA00022723"/>
    </source>
</evidence>
<dbReference type="Gene3D" id="1.20.1050.40">
    <property type="entry name" value="Endopeptidase. Chain P, domain 1"/>
    <property type="match status" value="1"/>
</dbReference>
<dbReference type="Gene3D" id="1.10.1370.10">
    <property type="entry name" value="Neurolysin, domain 3"/>
    <property type="match status" value="1"/>
</dbReference>
<comment type="cofactor">
    <cofactor evidence="1">
        <name>Zn(2+)</name>
        <dbReference type="ChEBI" id="CHEBI:29105"/>
    </cofactor>
</comment>
<evidence type="ECO:0000256" key="1">
    <source>
        <dbReference type="ARBA" id="ARBA00001947"/>
    </source>
</evidence>
<dbReference type="InterPro" id="IPR045666">
    <property type="entry name" value="OpdA_N"/>
</dbReference>
<dbReference type="InterPro" id="IPR024079">
    <property type="entry name" value="MetalloPept_cat_dom_sf"/>
</dbReference>
<evidence type="ECO:0000256" key="8">
    <source>
        <dbReference type="ARBA" id="ARBA00024603"/>
    </source>
</evidence>